<dbReference type="PANTHER" id="PTHR36966">
    <property type="entry name" value="REP-ASSOCIATED TYROSINE TRANSPOSASE"/>
    <property type="match status" value="1"/>
</dbReference>
<dbReference type="Pfam" id="PF01797">
    <property type="entry name" value="Y1_Tnp"/>
    <property type="match status" value="1"/>
</dbReference>
<dbReference type="GO" id="GO:0043565">
    <property type="term" value="F:sequence-specific DNA binding"/>
    <property type="evidence" value="ECO:0007669"/>
    <property type="project" value="TreeGrafter"/>
</dbReference>
<protein>
    <submittedName>
        <fullName evidence="2">Transposase</fullName>
    </submittedName>
</protein>
<dbReference type="GO" id="GO:0006313">
    <property type="term" value="P:DNA transposition"/>
    <property type="evidence" value="ECO:0007669"/>
    <property type="project" value="InterPro"/>
</dbReference>
<dbReference type="SUPFAM" id="SSF143422">
    <property type="entry name" value="Transposase IS200-like"/>
    <property type="match status" value="1"/>
</dbReference>
<reference evidence="2 3" key="1">
    <citation type="submission" date="2016-11" db="EMBL/GenBank/DDBJ databases">
        <title>Genome sequence and comparative genomic analysis of clinical strain Elizabethkingia meningoseptica 61421 PRCM.</title>
        <authorList>
            <person name="Wang M."/>
            <person name="Hu S."/>
            <person name="Cao L."/>
            <person name="Jiang T."/>
            <person name="Zhou Y."/>
            <person name="Ming D."/>
        </authorList>
    </citation>
    <scope>NUCLEOTIDE SEQUENCE [LARGE SCALE GENOMIC DNA]</scope>
    <source>
        <strain evidence="2 3">61421 PRCM</strain>
    </source>
</reference>
<gene>
    <name evidence="2" type="ORF">BMF97_14045</name>
</gene>
<feature type="domain" description="Transposase IS200-like" evidence="1">
    <location>
        <begin position="9"/>
        <end position="148"/>
    </location>
</feature>
<dbReference type="InterPro" id="IPR002686">
    <property type="entry name" value="Transposase_17"/>
</dbReference>
<accession>A0A1T3INH7</accession>
<dbReference type="STRING" id="238.BBD35_13365"/>
<name>A0A1T3INH7_ELIME</name>
<dbReference type="PANTHER" id="PTHR36966:SF1">
    <property type="entry name" value="REP-ASSOCIATED TYROSINE TRANSPOSASE"/>
    <property type="match status" value="1"/>
</dbReference>
<proteinExistence type="predicted"/>
<dbReference type="EMBL" id="MPOG01000014">
    <property type="protein sequence ID" value="OOH94463.1"/>
    <property type="molecule type" value="Genomic_DNA"/>
</dbReference>
<dbReference type="SMART" id="SM01321">
    <property type="entry name" value="Y1_Tnp"/>
    <property type="match status" value="1"/>
</dbReference>
<dbReference type="InterPro" id="IPR052715">
    <property type="entry name" value="RAYT_transposase"/>
</dbReference>
<dbReference type="OrthoDB" id="9788881at2"/>
<dbReference type="Proteomes" id="UP000188947">
    <property type="component" value="Unassembled WGS sequence"/>
</dbReference>
<evidence type="ECO:0000259" key="1">
    <source>
        <dbReference type="SMART" id="SM01321"/>
    </source>
</evidence>
<keyword evidence="3" id="KW-1185">Reference proteome</keyword>
<dbReference type="AlphaFoldDB" id="A0A1T3INH7"/>
<dbReference type="InterPro" id="IPR036515">
    <property type="entry name" value="Transposase_17_sf"/>
</dbReference>
<evidence type="ECO:0000313" key="3">
    <source>
        <dbReference type="Proteomes" id="UP000188947"/>
    </source>
</evidence>
<dbReference type="RefSeq" id="WP_070904201.1">
    <property type="nucleotide sequence ID" value="NZ_CP016378.1"/>
</dbReference>
<organism evidence="2 3">
    <name type="scientific">Elizabethkingia meningoseptica</name>
    <name type="common">Chryseobacterium meningosepticum</name>
    <dbReference type="NCBI Taxonomy" id="238"/>
    <lineage>
        <taxon>Bacteria</taxon>
        <taxon>Pseudomonadati</taxon>
        <taxon>Bacteroidota</taxon>
        <taxon>Flavobacteriia</taxon>
        <taxon>Flavobacteriales</taxon>
        <taxon>Weeksellaceae</taxon>
        <taxon>Elizabethkingia</taxon>
    </lineage>
</organism>
<evidence type="ECO:0000313" key="2">
    <source>
        <dbReference type="EMBL" id="OOH94463.1"/>
    </source>
</evidence>
<dbReference type="GO" id="GO:0004803">
    <property type="term" value="F:transposase activity"/>
    <property type="evidence" value="ECO:0007669"/>
    <property type="project" value="InterPro"/>
</dbReference>
<dbReference type="Gene3D" id="3.30.70.1290">
    <property type="entry name" value="Transposase IS200-like"/>
    <property type="match status" value="1"/>
</dbReference>
<sequence length="183" mass="21988">MSRKYKFHEKDGAYFISFATILWIDVFTRTEYFNIIIDSLDYCRKNKGMSIFGYCIMPSHVHLIFASENGKPSELIRDFKGFTSRNLIKAIKENPQESRKEWLLWMFEKAGRKNSNVKKYQFWQQNNHPIEIWSLHVFEQKLNYIHQNPVESGFVMDPWEWKYSSARNYCDDFSEVLEIDVNV</sequence>
<comment type="caution">
    <text evidence="2">The sequence shown here is derived from an EMBL/GenBank/DDBJ whole genome shotgun (WGS) entry which is preliminary data.</text>
</comment>
<dbReference type="NCBIfam" id="NF047646">
    <property type="entry name" value="REP_Tyr_transpos"/>
    <property type="match status" value="1"/>
</dbReference>
<dbReference type="eggNOG" id="COG1943">
    <property type="taxonomic scope" value="Bacteria"/>
</dbReference>